<accession>A0A9W9GB28</accession>
<comment type="caution">
    <text evidence="2">The sequence shown here is derived from an EMBL/GenBank/DDBJ whole genome shotgun (WGS) entry which is preliminary data.</text>
</comment>
<dbReference type="SUPFAM" id="SSF56801">
    <property type="entry name" value="Acetyl-CoA synthetase-like"/>
    <property type="match status" value="1"/>
</dbReference>
<sequence length="542" mass="60404">MAEETMASLLAEDEGFPNDNIFATILSIAREVNQVVFRDPAKGVNASHDQLITDVVHTRHQLRTHLSSYLDPQNGSVFAEPLMICVLTPANYEYTVAMFAILALGGTVMPLPTNSTLDLVLHHLCNNPVKYVLAGSDFREQAEQTFRPTMQVEPIPIMNACPDKLWDLPNLNIAEEITIPQSRPGIVFFSSGSTGVPRGVVHSREYFYNKPRLSPDEGWLVHRPASWLGGTLPLATAIMGGARAEIIHPHAPAQEFWDRLRERNITTLMTTVVLWEKLARHYKDQLTRHPDRDQYFAGMQNVRTAIVGASVPVPSLLKFYREELRKPLAIGYGSTESGTIMSVMSTEEAERTKKNRGIGKQLSPKHPFKLSEGDSGELLIGGLTSLLGYLNDEAATKKAFDEEGYFRTGDLCHRDGEYYFFDGRACVDFIKAVGGPVPVCELEDVVQTLDYLQDAYVIPVEDQVIGRRVGVIARPCTDGVNLAKLRTDLSSRVSPHMLPSAFRPLSLHETLPLTYTDKIAKKEVMRKFFSCDAQGGCQRLWS</sequence>
<dbReference type="EMBL" id="JAPMSZ010000001">
    <property type="protein sequence ID" value="KAJ5115188.1"/>
    <property type="molecule type" value="Genomic_DNA"/>
</dbReference>
<proteinExistence type="predicted"/>
<dbReference type="Gene3D" id="3.40.50.12780">
    <property type="entry name" value="N-terminal domain of ligase-like"/>
    <property type="match status" value="1"/>
</dbReference>
<dbReference type="PANTHER" id="PTHR24096">
    <property type="entry name" value="LONG-CHAIN-FATTY-ACID--COA LIGASE"/>
    <property type="match status" value="1"/>
</dbReference>
<dbReference type="Proteomes" id="UP001141434">
    <property type="component" value="Unassembled WGS sequence"/>
</dbReference>
<evidence type="ECO:0000259" key="1">
    <source>
        <dbReference type="Pfam" id="PF00501"/>
    </source>
</evidence>
<dbReference type="GeneID" id="81390698"/>
<reference evidence="2" key="1">
    <citation type="submission" date="2022-11" db="EMBL/GenBank/DDBJ databases">
        <authorList>
            <person name="Petersen C."/>
        </authorList>
    </citation>
    <scope>NUCLEOTIDE SEQUENCE</scope>
    <source>
        <strain evidence="2">IBT 34128</strain>
    </source>
</reference>
<dbReference type="CDD" id="cd04433">
    <property type="entry name" value="AFD_class_I"/>
    <property type="match status" value="1"/>
</dbReference>
<evidence type="ECO:0000313" key="3">
    <source>
        <dbReference type="Proteomes" id="UP001141434"/>
    </source>
</evidence>
<dbReference type="AlphaFoldDB" id="A0A9W9GB28"/>
<gene>
    <name evidence="2" type="ORF">NUU61_000947</name>
</gene>
<name>A0A9W9GB28_9EURO</name>
<dbReference type="Gene3D" id="3.30.300.30">
    <property type="match status" value="1"/>
</dbReference>
<dbReference type="InterPro" id="IPR000873">
    <property type="entry name" value="AMP-dep_synth/lig_dom"/>
</dbReference>
<keyword evidence="3" id="KW-1185">Reference proteome</keyword>
<reference evidence="2" key="2">
    <citation type="journal article" date="2023" name="IMA Fungus">
        <title>Comparative genomic study of the Penicillium genus elucidates a diverse pangenome and 15 lateral gene transfer events.</title>
        <authorList>
            <person name="Petersen C."/>
            <person name="Sorensen T."/>
            <person name="Nielsen M.R."/>
            <person name="Sondergaard T.E."/>
            <person name="Sorensen J.L."/>
            <person name="Fitzpatrick D.A."/>
            <person name="Frisvad J.C."/>
            <person name="Nielsen K.L."/>
        </authorList>
    </citation>
    <scope>NUCLEOTIDE SEQUENCE</scope>
    <source>
        <strain evidence="2">IBT 34128</strain>
    </source>
</reference>
<dbReference type="Pfam" id="PF00501">
    <property type="entry name" value="AMP-binding"/>
    <property type="match status" value="1"/>
</dbReference>
<dbReference type="InterPro" id="IPR020845">
    <property type="entry name" value="AMP-binding_CS"/>
</dbReference>
<dbReference type="InterPro" id="IPR042099">
    <property type="entry name" value="ANL_N_sf"/>
</dbReference>
<organism evidence="2 3">
    <name type="scientific">Penicillium alfredii</name>
    <dbReference type="NCBI Taxonomy" id="1506179"/>
    <lineage>
        <taxon>Eukaryota</taxon>
        <taxon>Fungi</taxon>
        <taxon>Dikarya</taxon>
        <taxon>Ascomycota</taxon>
        <taxon>Pezizomycotina</taxon>
        <taxon>Eurotiomycetes</taxon>
        <taxon>Eurotiomycetidae</taxon>
        <taxon>Eurotiales</taxon>
        <taxon>Aspergillaceae</taxon>
        <taxon>Penicillium</taxon>
    </lineage>
</organism>
<protein>
    <recommendedName>
        <fullName evidence="1">AMP-dependent synthetase/ligase domain-containing protein</fullName>
    </recommendedName>
</protein>
<dbReference type="GO" id="GO:0016405">
    <property type="term" value="F:CoA-ligase activity"/>
    <property type="evidence" value="ECO:0007669"/>
    <property type="project" value="TreeGrafter"/>
</dbReference>
<dbReference type="InterPro" id="IPR045851">
    <property type="entry name" value="AMP-bd_C_sf"/>
</dbReference>
<dbReference type="PROSITE" id="PS00455">
    <property type="entry name" value="AMP_BINDING"/>
    <property type="match status" value="1"/>
</dbReference>
<feature type="domain" description="AMP-dependent synthetase/ligase" evidence="1">
    <location>
        <begin position="84"/>
        <end position="390"/>
    </location>
</feature>
<dbReference type="RefSeq" id="XP_056516380.1">
    <property type="nucleotide sequence ID" value="XM_056651530.1"/>
</dbReference>
<dbReference type="OrthoDB" id="6614653at2759"/>
<evidence type="ECO:0000313" key="2">
    <source>
        <dbReference type="EMBL" id="KAJ5115188.1"/>
    </source>
</evidence>